<dbReference type="SUPFAM" id="SSF47370">
    <property type="entry name" value="Bromodomain"/>
    <property type="match status" value="2"/>
</dbReference>
<feature type="domain" description="Bromo" evidence="4">
    <location>
        <begin position="338"/>
        <end position="410"/>
    </location>
</feature>
<comment type="caution">
    <text evidence="5">The sequence shown here is derived from an EMBL/GenBank/DDBJ whole genome shotgun (WGS) entry which is preliminary data.</text>
</comment>
<name>A0A4U0WN38_9PEZI</name>
<dbReference type="GO" id="GO:0005634">
    <property type="term" value="C:nucleus"/>
    <property type="evidence" value="ECO:0007669"/>
    <property type="project" value="TreeGrafter"/>
</dbReference>
<feature type="compositionally biased region" description="Acidic residues" evidence="3">
    <location>
        <begin position="24"/>
        <end position="34"/>
    </location>
</feature>
<evidence type="ECO:0000313" key="5">
    <source>
        <dbReference type="EMBL" id="TKA64664.1"/>
    </source>
</evidence>
<evidence type="ECO:0000256" key="3">
    <source>
        <dbReference type="SAM" id="MobiDB-lite"/>
    </source>
</evidence>
<dbReference type="OrthoDB" id="784962at2759"/>
<dbReference type="PANTHER" id="PTHR22880:SF225">
    <property type="entry name" value="BROMODOMAIN-CONTAINING PROTEIN BET-1-RELATED"/>
    <property type="match status" value="1"/>
</dbReference>
<dbReference type="AlphaFoldDB" id="A0A4U0WN38"/>
<proteinExistence type="predicted"/>
<feature type="compositionally biased region" description="Polar residues" evidence="3">
    <location>
        <begin position="1"/>
        <end position="20"/>
    </location>
</feature>
<dbReference type="InterPro" id="IPR036427">
    <property type="entry name" value="Bromodomain-like_sf"/>
</dbReference>
<evidence type="ECO:0000256" key="2">
    <source>
        <dbReference type="PROSITE-ProRule" id="PRU00035"/>
    </source>
</evidence>
<feature type="compositionally biased region" description="Acidic residues" evidence="3">
    <location>
        <begin position="645"/>
        <end position="658"/>
    </location>
</feature>
<dbReference type="InterPro" id="IPR050935">
    <property type="entry name" value="Bromo_chromatin_reader"/>
</dbReference>
<dbReference type="EMBL" id="NAJN01001236">
    <property type="protein sequence ID" value="TKA64664.1"/>
    <property type="molecule type" value="Genomic_DNA"/>
</dbReference>
<dbReference type="GO" id="GO:0006355">
    <property type="term" value="P:regulation of DNA-templated transcription"/>
    <property type="evidence" value="ECO:0007669"/>
    <property type="project" value="TreeGrafter"/>
</dbReference>
<dbReference type="Gene3D" id="1.20.920.10">
    <property type="entry name" value="Bromodomain-like"/>
    <property type="match status" value="2"/>
</dbReference>
<evidence type="ECO:0000313" key="6">
    <source>
        <dbReference type="Proteomes" id="UP000308768"/>
    </source>
</evidence>
<dbReference type="InterPro" id="IPR018359">
    <property type="entry name" value="Bromodomain_CS"/>
</dbReference>
<dbReference type="CDD" id="cd05499">
    <property type="entry name" value="Bromo_BDF1_2_II"/>
    <property type="match status" value="1"/>
</dbReference>
<dbReference type="CDD" id="cd05500">
    <property type="entry name" value="Bromo_BDF1_2_I"/>
    <property type="match status" value="1"/>
</dbReference>
<protein>
    <recommendedName>
        <fullName evidence="4">Bromo domain-containing protein</fullName>
    </recommendedName>
</protein>
<accession>A0A4U0WN38</accession>
<dbReference type="SMART" id="SM00297">
    <property type="entry name" value="BROMO"/>
    <property type="match status" value="2"/>
</dbReference>
<organism evidence="5 6">
    <name type="scientific">Cryomyces minteri</name>
    <dbReference type="NCBI Taxonomy" id="331657"/>
    <lineage>
        <taxon>Eukaryota</taxon>
        <taxon>Fungi</taxon>
        <taxon>Dikarya</taxon>
        <taxon>Ascomycota</taxon>
        <taxon>Pezizomycotina</taxon>
        <taxon>Dothideomycetes</taxon>
        <taxon>Dothideomycetes incertae sedis</taxon>
        <taxon>Cryomyces</taxon>
    </lineage>
</organism>
<dbReference type="PROSITE" id="PS50014">
    <property type="entry name" value="BROMODOMAIN_2"/>
    <property type="match status" value="2"/>
</dbReference>
<gene>
    <name evidence="5" type="ORF">B0A49_10920</name>
</gene>
<feature type="compositionally biased region" description="Low complexity" evidence="3">
    <location>
        <begin position="629"/>
        <end position="644"/>
    </location>
</feature>
<dbReference type="GO" id="GO:0000785">
    <property type="term" value="C:chromatin"/>
    <property type="evidence" value="ECO:0007669"/>
    <property type="project" value="TreeGrafter"/>
</dbReference>
<feature type="non-terminal residue" evidence="5">
    <location>
        <position position="698"/>
    </location>
</feature>
<keyword evidence="6" id="KW-1185">Reference proteome</keyword>
<feature type="compositionally biased region" description="Basic and acidic residues" evidence="3">
    <location>
        <begin position="281"/>
        <end position="295"/>
    </location>
</feature>
<dbReference type="Pfam" id="PF00439">
    <property type="entry name" value="Bromodomain"/>
    <property type="match status" value="2"/>
</dbReference>
<evidence type="ECO:0000259" key="4">
    <source>
        <dbReference type="PROSITE" id="PS50014"/>
    </source>
</evidence>
<reference evidence="5 6" key="1">
    <citation type="submission" date="2017-03" db="EMBL/GenBank/DDBJ databases">
        <title>Genomes of endolithic fungi from Antarctica.</title>
        <authorList>
            <person name="Coleine C."/>
            <person name="Masonjones S."/>
            <person name="Stajich J.E."/>
        </authorList>
    </citation>
    <scope>NUCLEOTIDE SEQUENCE [LARGE SCALE GENOMIC DNA]</scope>
    <source>
        <strain evidence="5 6">CCFEE 5187</strain>
    </source>
</reference>
<evidence type="ECO:0000256" key="1">
    <source>
        <dbReference type="ARBA" id="ARBA00023117"/>
    </source>
</evidence>
<dbReference type="PROSITE" id="PS00633">
    <property type="entry name" value="BROMODOMAIN_1"/>
    <property type="match status" value="1"/>
</dbReference>
<dbReference type="STRING" id="331657.A0A4U0WN38"/>
<dbReference type="PANTHER" id="PTHR22880">
    <property type="entry name" value="FALZ-RELATED BROMODOMAIN-CONTAINING PROTEINS"/>
    <property type="match status" value="1"/>
</dbReference>
<feature type="region of interest" description="Disordered" evidence="3">
    <location>
        <begin position="628"/>
        <end position="698"/>
    </location>
</feature>
<dbReference type="Proteomes" id="UP000308768">
    <property type="component" value="Unassembled WGS sequence"/>
</dbReference>
<feature type="region of interest" description="Disordered" evidence="3">
    <location>
        <begin position="1"/>
        <end position="50"/>
    </location>
</feature>
<feature type="region of interest" description="Disordered" evidence="3">
    <location>
        <begin position="99"/>
        <end position="318"/>
    </location>
</feature>
<feature type="compositionally biased region" description="Basic residues" evidence="3">
    <location>
        <begin position="681"/>
        <end position="691"/>
    </location>
</feature>
<dbReference type="GO" id="GO:0006338">
    <property type="term" value="P:chromatin remodeling"/>
    <property type="evidence" value="ECO:0007669"/>
    <property type="project" value="TreeGrafter"/>
</dbReference>
<keyword evidence="1 2" id="KW-0103">Bromodomain</keyword>
<feature type="compositionally biased region" description="Polar residues" evidence="3">
    <location>
        <begin position="228"/>
        <end position="246"/>
    </location>
</feature>
<feature type="region of interest" description="Disordered" evidence="3">
    <location>
        <begin position="427"/>
        <end position="487"/>
    </location>
</feature>
<dbReference type="PRINTS" id="PR00503">
    <property type="entry name" value="BROMODOMAIN"/>
</dbReference>
<dbReference type="InterPro" id="IPR001487">
    <property type="entry name" value="Bromodomain"/>
</dbReference>
<sequence>MALDSNINGIASQPDTSSSLPAPVDDDLFGDNEAESATVPSDLRDGSDQIASTTAGGSAIELITDVSSGIAPTAPFLSGVAAELEPAAESYLTLSTLPAIQAPTSDIREDTTSTPLPLDLPQDHHLDSEDAPGLPEAMTNSAPDLAPSSAVDGSDDAGDLPTTDAPGYGSDDRMDTTEDTQAPPPTHAADLPHRPVLASGLPPHSSVPRDLPPIPAPATSAAGLDAQMQETPLTAESHTEPASTSLLGAGVDAQEAPFSGKIRGREEEEYDDEDAPSIKRTKTEVDTSSRAEFKVPDLPASPSAPARNGVSTSSVSYSTSPITKSQQKWLIDKLKNVRKVKAALPFQHPVDPVALNIPSYPTIVTRPMDLSTIESKLKNEQYASIDEYVGDFNLMIQNSITFNGPDHAVSALGQSLKAYFDKQMSSLPSDASAQPAKAKKEKKPPVAAQRPAASRRESRVSVGGARSPSGNETFALGPNGMPTIRRDSTIDRPKREIHRPPPRDLPYSTAKPKRKKYQLELKFCDYVATEMTKPKYSKFSYPFVVPVDPVALNIPNYHNIIKKPMDMQTVTQKLKNGQYENAKEFESDVRQIFVNCEKFNPRGDFVWLMGQEYKKLFEDLWAGKSDWMAQHAPPSQPQSPASTPEYEEEEEDEVEDQEPNVKAIQEQIAALSAQIGDLARNKTKSGNKKGGKLAGTGA</sequence>
<feature type="domain" description="Bromo" evidence="4">
    <location>
        <begin position="535"/>
        <end position="607"/>
    </location>
</feature>